<dbReference type="Proteomes" id="UP000007148">
    <property type="component" value="Unassembled WGS sequence"/>
</dbReference>
<keyword evidence="3" id="KW-0832">Ubl conjugation</keyword>
<evidence type="ECO:0000256" key="3">
    <source>
        <dbReference type="ARBA" id="ARBA00022843"/>
    </source>
</evidence>
<organism evidence="8 9">
    <name type="scientific">Serendipita indica (strain DSM 11827)</name>
    <name type="common">Root endophyte fungus</name>
    <name type="synonym">Piriformospora indica</name>
    <dbReference type="NCBI Taxonomy" id="1109443"/>
    <lineage>
        <taxon>Eukaryota</taxon>
        <taxon>Fungi</taxon>
        <taxon>Dikarya</taxon>
        <taxon>Basidiomycota</taxon>
        <taxon>Agaricomycotina</taxon>
        <taxon>Agaricomycetes</taxon>
        <taxon>Sebacinales</taxon>
        <taxon>Serendipitaceae</taxon>
        <taxon>Serendipita</taxon>
    </lineage>
</organism>
<evidence type="ECO:0000313" key="8">
    <source>
        <dbReference type="EMBL" id="CCA73346.1"/>
    </source>
</evidence>
<keyword evidence="9" id="KW-1185">Reference proteome</keyword>
<evidence type="ECO:0000256" key="5">
    <source>
        <dbReference type="RuleBase" id="RU003829"/>
    </source>
</evidence>
<feature type="region of interest" description="Disordered" evidence="6">
    <location>
        <begin position="700"/>
        <end position="725"/>
    </location>
</feature>
<dbReference type="InterPro" id="IPR059120">
    <property type="entry name" value="Cullin-like_AB"/>
</dbReference>
<dbReference type="PROSITE" id="PS50069">
    <property type="entry name" value="CULLIN_2"/>
    <property type="match status" value="1"/>
</dbReference>
<dbReference type="Gene3D" id="1.20.1310.10">
    <property type="entry name" value="Cullin Repeats"/>
    <property type="match status" value="4"/>
</dbReference>
<dbReference type="STRING" id="1109443.G4TPV3"/>
<evidence type="ECO:0000259" key="7">
    <source>
        <dbReference type="PROSITE" id="PS50069"/>
    </source>
</evidence>
<comment type="caution">
    <text evidence="8">The sequence shown here is derived from an EMBL/GenBank/DDBJ whole genome shotgun (WGS) entry which is preliminary data.</text>
</comment>
<feature type="region of interest" description="Disordered" evidence="6">
    <location>
        <begin position="1"/>
        <end position="25"/>
    </location>
</feature>
<evidence type="ECO:0000256" key="1">
    <source>
        <dbReference type="ARBA" id="ARBA00006019"/>
    </source>
</evidence>
<protein>
    <submittedName>
        <fullName evidence="8">Related to Cullin-3</fullName>
    </submittedName>
</protein>
<proteinExistence type="inferred from homology"/>
<dbReference type="eggNOG" id="KOG2166">
    <property type="taxonomic scope" value="Eukaryota"/>
</dbReference>
<dbReference type="PANTHER" id="PTHR11932">
    <property type="entry name" value="CULLIN"/>
    <property type="match status" value="1"/>
</dbReference>
<dbReference type="Gene3D" id="3.30.230.130">
    <property type="entry name" value="Cullin, Chain C, Domain 2"/>
    <property type="match status" value="1"/>
</dbReference>
<evidence type="ECO:0000313" key="9">
    <source>
        <dbReference type="Proteomes" id="UP000007148"/>
    </source>
</evidence>
<sequence>MASTQTIKKPKGKIVPPRRLAPDNATQDNWGRLSAAIKEIQNERAYKLSFEENYRYAYNLVLYRQGDFLYKNVKLMISEHLAAMTEEYIIPAFATGNRDDPVTRGQEGEVLMKGVRKVWDKHNDSMKRLSDILKYMDRVHTVNAEVPTITVAGLAIFRDEVLHRSSAPVQDQIVTAVLGQIQVERDGYSINQTAVKECVEIYLELADNSGKKIYHTDIEPVFLAETRKFYVQEAQRLLDSCDAAEYLRRVEQRLDSEEARAYHYLSSSTSGAVRTIVEGNLLGPLLETIITMESGLNAMIDGNRMEDLNRMYKLFFNVSSATGGPQALRKALRESILSRGKAINEANDPTNVTAAVAGSDDEKEAKGKQKAGGATQVLNVALKWVQDTLDLKDKFDLILKQAFEGDRVCEATITEAFGSFVNQNPRAPEFISLFIDENLKKGLKGARFVVDAVLDKTITVFRFITEKDAFERYYKAHLAKRLLLNRSVSDDAERGMLAKLKVECGYQFTKKMEGMFNDMKLSSDITSAYKDYLSGTTAPSVEINVIVMTSTFWPTTNSGATCTFPPVLLQACGSFERFYNSRHSGRRLTWQPALGNADVRVAFNARKHDLNVATFALVILLLFEELDDDDFLTYEDIKNSSGIPDTDLQRHLQSLACAKYKILKKHPPSREVSTSDSFSFNSGFTSPLLRIKIATLASKVESNEERKETQDRIEEERKQQADVSN</sequence>
<dbReference type="EMBL" id="CAFZ01000218">
    <property type="protein sequence ID" value="CCA73346.1"/>
    <property type="molecule type" value="Genomic_DNA"/>
</dbReference>
<dbReference type="InterPro" id="IPR036317">
    <property type="entry name" value="Cullin_homology_sf"/>
</dbReference>
<dbReference type="InterPro" id="IPR016158">
    <property type="entry name" value="Cullin_homology"/>
</dbReference>
<dbReference type="InParanoid" id="G4TPV3"/>
<evidence type="ECO:0000256" key="4">
    <source>
        <dbReference type="PROSITE-ProRule" id="PRU00330"/>
    </source>
</evidence>
<dbReference type="GO" id="GO:0031625">
    <property type="term" value="F:ubiquitin protein ligase binding"/>
    <property type="evidence" value="ECO:0007669"/>
    <property type="project" value="InterPro"/>
</dbReference>
<dbReference type="Pfam" id="PF26557">
    <property type="entry name" value="Cullin_AB"/>
    <property type="match status" value="1"/>
</dbReference>
<evidence type="ECO:0000256" key="6">
    <source>
        <dbReference type="SAM" id="MobiDB-lite"/>
    </source>
</evidence>
<feature type="domain" description="Cullin family profile" evidence="7">
    <location>
        <begin position="426"/>
        <end position="656"/>
    </location>
</feature>
<dbReference type="Pfam" id="PF00888">
    <property type="entry name" value="Cullin"/>
    <property type="match status" value="1"/>
</dbReference>
<dbReference type="InterPro" id="IPR016159">
    <property type="entry name" value="Cullin_repeat-like_dom_sf"/>
</dbReference>
<dbReference type="OrthoDB" id="27073at2759"/>
<dbReference type="SUPFAM" id="SSF75632">
    <property type="entry name" value="Cullin homology domain"/>
    <property type="match status" value="1"/>
</dbReference>
<dbReference type="InterPro" id="IPR045093">
    <property type="entry name" value="Cullin"/>
</dbReference>
<comment type="similarity">
    <text evidence="1 4 5">Belongs to the cullin family.</text>
</comment>
<keyword evidence="2" id="KW-1017">Isopeptide bond</keyword>
<dbReference type="FunFam" id="1.20.1310.10:FF:000002">
    <property type="entry name" value="cullin-3 isoform X1"/>
    <property type="match status" value="1"/>
</dbReference>
<accession>G4TPV3</accession>
<dbReference type="SMART" id="SM00182">
    <property type="entry name" value="CULLIN"/>
    <property type="match status" value="1"/>
</dbReference>
<dbReference type="InterPro" id="IPR001373">
    <property type="entry name" value="Cullin_N"/>
</dbReference>
<dbReference type="FunCoup" id="G4TPV3">
    <property type="interactions" value="555"/>
</dbReference>
<dbReference type="GO" id="GO:0006511">
    <property type="term" value="P:ubiquitin-dependent protein catabolic process"/>
    <property type="evidence" value="ECO:0007669"/>
    <property type="project" value="InterPro"/>
</dbReference>
<reference evidence="8 9" key="1">
    <citation type="journal article" date="2011" name="PLoS Pathog.">
        <title>Endophytic Life Strategies Decoded by Genome and Transcriptome Analyses of the Mutualistic Root Symbiont Piriformospora indica.</title>
        <authorList>
            <person name="Zuccaro A."/>
            <person name="Lahrmann U."/>
            <person name="Guldener U."/>
            <person name="Langen G."/>
            <person name="Pfiffi S."/>
            <person name="Biedenkopf D."/>
            <person name="Wong P."/>
            <person name="Samans B."/>
            <person name="Grimm C."/>
            <person name="Basiewicz M."/>
            <person name="Murat C."/>
            <person name="Martin F."/>
            <person name="Kogel K.H."/>
        </authorList>
    </citation>
    <scope>NUCLEOTIDE SEQUENCE [LARGE SCALE GENOMIC DNA]</scope>
    <source>
        <strain evidence="8 9">DSM 11827</strain>
    </source>
</reference>
<feature type="compositionally biased region" description="Basic and acidic residues" evidence="6">
    <location>
        <begin position="701"/>
        <end position="725"/>
    </location>
</feature>
<gene>
    <name evidence="8" type="ORF">PIIN_07301</name>
</gene>
<dbReference type="AlphaFoldDB" id="G4TPV3"/>
<evidence type="ECO:0000256" key="2">
    <source>
        <dbReference type="ARBA" id="ARBA00022499"/>
    </source>
</evidence>
<dbReference type="FunFam" id="1.20.1310.10:FF:000001">
    <property type="entry name" value="Cullin 3"/>
    <property type="match status" value="1"/>
</dbReference>
<dbReference type="HOGENOM" id="CLU_004747_7_2_1"/>
<dbReference type="SUPFAM" id="SSF74788">
    <property type="entry name" value="Cullin repeat-like"/>
    <property type="match status" value="1"/>
</dbReference>
<name>G4TPV3_SERID</name>
<dbReference type="OMA" id="MFKDMTI"/>